<dbReference type="InterPro" id="IPR047901">
    <property type="entry name" value="BC1881-like"/>
</dbReference>
<sequence>MDKIVNLAYVGTESLVQELQGREGVKTTIAAPYEDVSVHANGPAIVMVVTD</sequence>
<evidence type="ECO:0000313" key="2">
    <source>
        <dbReference type="Proteomes" id="UP001524502"/>
    </source>
</evidence>
<gene>
    <name evidence="1" type="ORF">NE619_14790</name>
</gene>
<keyword evidence="2" id="KW-1185">Reference proteome</keyword>
<proteinExistence type="predicted"/>
<accession>A0ABT1RS35</accession>
<evidence type="ECO:0000313" key="1">
    <source>
        <dbReference type="EMBL" id="MCQ4638001.1"/>
    </source>
</evidence>
<protein>
    <submittedName>
        <fullName evidence="1">BC1881 family protein</fullName>
    </submittedName>
</protein>
<dbReference type="RefSeq" id="WP_256133192.1">
    <property type="nucleotide sequence ID" value="NZ_JANFXK010000019.1"/>
</dbReference>
<comment type="caution">
    <text evidence="1">The sequence shown here is derived from an EMBL/GenBank/DDBJ whole genome shotgun (WGS) entry which is preliminary data.</text>
</comment>
<dbReference type="Proteomes" id="UP001524502">
    <property type="component" value="Unassembled WGS sequence"/>
</dbReference>
<dbReference type="EMBL" id="JANFXK010000019">
    <property type="protein sequence ID" value="MCQ4638001.1"/>
    <property type="molecule type" value="Genomic_DNA"/>
</dbReference>
<reference evidence="1 2" key="1">
    <citation type="submission" date="2022-06" db="EMBL/GenBank/DDBJ databases">
        <title>Isolation of gut microbiota from human fecal samples.</title>
        <authorList>
            <person name="Pamer E.G."/>
            <person name="Barat B."/>
            <person name="Waligurski E."/>
            <person name="Medina S."/>
            <person name="Paddock L."/>
            <person name="Mostad J."/>
        </authorList>
    </citation>
    <scope>NUCLEOTIDE SEQUENCE [LARGE SCALE GENOMIC DNA]</scope>
    <source>
        <strain evidence="1 2">SL.3.17</strain>
    </source>
</reference>
<name>A0ABT1RS35_9FIRM</name>
<organism evidence="1 2">
    <name type="scientific">Anaerovorax odorimutans</name>
    <dbReference type="NCBI Taxonomy" id="109327"/>
    <lineage>
        <taxon>Bacteria</taxon>
        <taxon>Bacillati</taxon>
        <taxon>Bacillota</taxon>
        <taxon>Clostridia</taxon>
        <taxon>Peptostreptococcales</taxon>
        <taxon>Anaerovoracaceae</taxon>
        <taxon>Anaerovorax</taxon>
    </lineage>
</organism>
<dbReference type="NCBIfam" id="NF033495">
    <property type="entry name" value="phage_BC1881"/>
    <property type="match status" value="1"/>
</dbReference>